<dbReference type="PANTHER" id="PTHR21716:SF4">
    <property type="entry name" value="TRANSMEMBRANE PROTEIN 245"/>
    <property type="match status" value="1"/>
</dbReference>
<evidence type="ECO:0000256" key="4">
    <source>
        <dbReference type="ARBA" id="ARBA00022989"/>
    </source>
</evidence>
<feature type="transmembrane region" description="Helical" evidence="7">
    <location>
        <begin position="69"/>
        <end position="90"/>
    </location>
</feature>
<dbReference type="OMA" id="CANVLDH"/>
<reference evidence="8 9" key="1">
    <citation type="journal article" date="2017" name="Mol. Plant">
        <title>The Genome of Medicinal Plant Macleaya cordata Provides New Insights into Benzylisoquinoline Alkaloids Metabolism.</title>
        <authorList>
            <person name="Liu X."/>
            <person name="Liu Y."/>
            <person name="Huang P."/>
            <person name="Ma Y."/>
            <person name="Qing Z."/>
            <person name="Tang Q."/>
            <person name="Cao H."/>
            <person name="Cheng P."/>
            <person name="Zheng Y."/>
            <person name="Yuan Z."/>
            <person name="Zhou Y."/>
            <person name="Liu J."/>
            <person name="Tang Z."/>
            <person name="Zhuo Y."/>
            <person name="Zhang Y."/>
            <person name="Yu L."/>
            <person name="Huang J."/>
            <person name="Yang P."/>
            <person name="Peng Q."/>
            <person name="Zhang J."/>
            <person name="Jiang W."/>
            <person name="Zhang Z."/>
            <person name="Lin K."/>
            <person name="Ro D.K."/>
            <person name="Chen X."/>
            <person name="Xiong X."/>
            <person name="Shang Y."/>
            <person name="Huang S."/>
            <person name="Zeng J."/>
        </authorList>
    </citation>
    <scope>NUCLEOTIDE SEQUENCE [LARGE SCALE GENOMIC DNA]</scope>
    <source>
        <strain evidence="9">cv. BLH2017</strain>
        <tissue evidence="8">Root</tissue>
    </source>
</reference>
<keyword evidence="3 7" id="KW-0812">Transmembrane</keyword>
<dbReference type="OrthoDB" id="5970161at2759"/>
<dbReference type="EMBL" id="MVGT01000078">
    <property type="protein sequence ID" value="OVA20616.1"/>
    <property type="molecule type" value="Genomic_DNA"/>
</dbReference>
<evidence type="ECO:0000256" key="5">
    <source>
        <dbReference type="ARBA" id="ARBA00023136"/>
    </source>
</evidence>
<evidence type="ECO:0000256" key="2">
    <source>
        <dbReference type="ARBA" id="ARBA00009773"/>
    </source>
</evidence>
<dbReference type="GO" id="GO:0016020">
    <property type="term" value="C:membrane"/>
    <property type="evidence" value="ECO:0007669"/>
    <property type="project" value="UniProtKB-SubCell"/>
</dbReference>
<feature type="transmembrane region" description="Helical" evidence="7">
    <location>
        <begin position="547"/>
        <end position="567"/>
    </location>
</feature>
<evidence type="ECO:0000313" key="9">
    <source>
        <dbReference type="Proteomes" id="UP000195402"/>
    </source>
</evidence>
<gene>
    <name evidence="8" type="ORF">BVC80_1065g174</name>
</gene>
<dbReference type="InParanoid" id="A0A200RD42"/>
<name>A0A200RD42_MACCD</name>
<evidence type="ECO:0000256" key="3">
    <source>
        <dbReference type="ARBA" id="ARBA00022692"/>
    </source>
</evidence>
<accession>A0A200RD42</accession>
<dbReference type="PANTHER" id="PTHR21716">
    <property type="entry name" value="TRANSMEMBRANE PROTEIN"/>
    <property type="match status" value="1"/>
</dbReference>
<feature type="compositionally biased region" description="Basic residues" evidence="6">
    <location>
        <begin position="9"/>
        <end position="24"/>
    </location>
</feature>
<keyword evidence="9" id="KW-1185">Reference proteome</keyword>
<feature type="compositionally biased region" description="Acidic residues" evidence="6">
    <location>
        <begin position="28"/>
        <end position="37"/>
    </location>
</feature>
<organism evidence="8 9">
    <name type="scientific">Macleaya cordata</name>
    <name type="common">Five-seeded plume-poppy</name>
    <name type="synonym">Bocconia cordata</name>
    <dbReference type="NCBI Taxonomy" id="56857"/>
    <lineage>
        <taxon>Eukaryota</taxon>
        <taxon>Viridiplantae</taxon>
        <taxon>Streptophyta</taxon>
        <taxon>Embryophyta</taxon>
        <taxon>Tracheophyta</taxon>
        <taxon>Spermatophyta</taxon>
        <taxon>Magnoliopsida</taxon>
        <taxon>Ranunculales</taxon>
        <taxon>Papaveraceae</taxon>
        <taxon>Papaveroideae</taxon>
        <taxon>Macleaya</taxon>
    </lineage>
</organism>
<dbReference type="InterPro" id="IPR002549">
    <property type="entry name" value="AI-2E-like"/>
</dbReference>
<protein>
    <submittedName>
        <fullName evidence="8">Uncharacterized protein family UPF0118</fullName>
    </submittedName>
</protein>
<comment type="subcellular location">
    <subcellularLocation>
        <location evidence="1">Membrane</location>
        <topology evidence="1">Multi-pass membrane protein</topology>
    </subcellularLocation>
</comment>
<evidence type="ECO:0000313" key="8">
    <source>
        <dbReference type="EMBL" id="OVA20616.1"/>
    </source>
</evidence>
<proteinExistence type="inferred from homology"/>
<feature type="region of interest" description="Disordered" evidence="6">
    <location>
        <begin position="1"/>
        <end position="60"/>
    </location>
</feature>
<feature type="transmembrane region" description="Helical" evidence="7">
    <location>
        <begin position="467"/>
        <end position="485"/>
    </location>
</feature>
<feature type="compositionally biased region" description="Basic and acidic residues" evidence="6">
    <location>
        <begin position="38"/>
        <end position="48"/>
    </location>
</feature>
<comment type="similarity">
    <text evidence="2">Belongs to the autoinducer-2 exporter (AI-2E) (TC 2.A.86) family.</text>
</comment>
<evidence type="ECO:0000256" key="1">
    <source>
        <dbReference type="ARBA" id="ARBA00004141"/>
    </source>
</evidence>
<sequence>MSETEKTTSKSKPKRNRHHKKQQKSKQDEEEEEDDEEQPKKQPQQEEHKKHHHLRTKSPLSTTDPQLCLAIYIAMAHAGLALSVAILYGLSKLLQQYLRPIQWAILCSMPLRELHSALVRFWSHPLHLGLFETLIAIPVAVLRATTGSLIDSHVALLRLLHNRHPVCPNEKVGFSKLMQWIVSFGVFVFVYERIGPASIPAFTVPCLFAYATGCGTPSTPGVASTLSAISSARRNKIVPKSSIWSRISRYITSVMLKRLKVTVCFGLIMFMIVGSVSGFVLFSYKIGMEGKDAVISLKTHLQENNYAERIGLNKWMDENQVPELIDTYSTKFCQTVSQQIDSLALQYNVTEIVKGVQQYLIKPLGDSFNGSFPEKVRHRPFSEKLYCLQAKVRNREWKVIFRDINGVFRVFISVIAKDDLLEEVKGFVLRSLDISKQLFVSSTMVLAGSANLLFSLVISVVSGAAGLFNFVSQMMVFFWLLYYLITSDSGGAMDHVLGMLPLSKSTRVRCAVVLDHAVSSVLLATAKVAFFQGCLTYLLFRFYSIHFLYMCTFLAVMSAAITPTWLSSIPAAAQLAIEARYVEAVLLTVIHLVLMDFGTEAIQEEIPGHSSYLTGLSILGGMALFPSVLEGAIMGPVLMTVMIALKNLYVEFVLASGK</sequence>
<feature type="transmembrane region" description="Helical" evidence="7">
    <location>
        <begin position="521"/>
        <end position="540"/>
    </location>
</feature>
<feature type="transmembrane region" description="Helical" evidence="7">
    <location>
        <begin position="259"/>
        <end position="282"/>
    </location>
</feature>
<evidence type="ECO:0000256" key="6">
    <source>
        <dbReference type="SAM" id="MobiDB-lite"/>
    </source>
</evidence>
<feature type="transmembrane region" description="Helical" evidence="7">
    <location>
        <begin position="438"/>
        <end position="460"/>
    </location>
</feature>
<keyword evidence="5 7" id="KW-0472">Membrane</keyword>
<comment type="caution">
    <text evidence="8">The sequence shown here is derived from an EMBL/GenBank/DDBJ whole genome shotgun (WGS) entry which is preliminary data.</text>
</comment>
<keyword evidence="4 7" id="KW-1133">Transmembrane helix</keyword>
<dbReference type="Proteomes" id="UP000195402">
    <property type="component" value="Unassembled WGS sequence"/>
</dbReference>
<evidence type="ECO:0000256" key="7">
    <source>
        <dbReference type="SAM" id="Phobius"/>
    </source>
</evidence>
<dbReference type="AlphaFoldDB" id="A0A200RD42"/>